<accession>A0A5E4WF82</accession>
<evidence type="ECO:0000313" key="3">
    <source>
        <dbReference type="Proteomes" id="UP000343317"/>
    </source>
</evidence>
<gene>
    <name evidence="2" type="ORF">PHO31112_03164</name>
</gene>
<dbReference type="AlphaFoldDB" id="A0A5E4WF82"/>
<evidence type="ECO:0000313" key="2">
    <source>
        <dbReference type="EMBL" id="VVE21695.1"/>
    </source>
</evidence>
<dbReference type="Proteomes" id="UP000343317">
    <property type="component" value="Unassembled WGS sequence"/>
</dbReference>
<sequence length="32" mass="3806">MNDEDRDTHGLRKTREASGRVPITQYFPMEVR</sequence>
<protein>
    <submittedName>
        <fullName evidence="2">Uncharacterized protein</fullName>
    </submittedName>
</protein>
<organism evidence="2 3">
    <name type="scientific">Pandoraea horticolens</name>
    <dbReference type="NCBI Taxonomy" id="2508298"/>
    <lineage>
        <taxon>Bacteria</taxon>
        <taxon>Pseudomonadati</taxon>
        <taxon>Pseudomonadota</taxon>
        <taxon>Betaproteobacteria</taxon>
        <taxon>Burkholderiales</taxon>
        <taxon>Burkholderiaceae</taxon>
        <taxon>Pandoraea</taxon>
    </lineage>
</organism>
<dbReference type="EMBL" id="CABPSM010000009">
    <property type="protein sequence ID" value="VVE21695.1"/>
    <property type="molecule type" value="Genomic_DNA"/>
</dbReference>
<feature type="region of interest" description="Disordered" evidence="1">
    <location>
        <begin position="1"/>
        <end position="32"/>
    </location>
</feature>
<evidence type="ECO:0000256" key="1">
    <source>
        <dbReference type="SAM" id="MobiDB-lite"/>
    </source>
</evidence>
<keyword evidence="3" id="KW-1185">Reference proteome</keyword>
<proteinExistence type="predicted"/>
<reference evidence="2 3" key="1">
    <citation type="submission" date="2019-08" db="EMBL/GenBank/DDBJ databases">
        <authorList>
            <person name="Peeters C."/>
        </authorList>
    </citation>
    <scope>NUCLEOTIDE SEQUENCE [LARGE SCALE GENOMIC DNA]</scope>
    <source>
        <strain evidence="2 3">LMG 31112</strain>
    </source>
</reference>
<name>A0A5E4WF82_9BURK</name>
<feature type="compositionally biased region" description="Basic and acidic residues" evidence="1">
    <location>
        <begin position="1"/>
        <end position="18"/>
    </location>
</feature>